<dbReference type="Proteomes" id="UP000627838">
    <property type="component" value="Unassembled WGS sequence"/>
</dbReference>
<proteinExistence type="predicted"/>
<keyword evidence="2" id="KW-1185">Reference proteome</keyword>
<evidence type="ECO:0000313" key="2">
    <source>
        <dbReference type="Proteomes" id="UP000627838"/>
    </source>
</evidence>
<accession>A0ABR9JNZ4</accession>
<comment type="caution">
    <text evidence="1">The sequence shown here is derived from an EMBL/GenBank/DDBJ whole genome shotgun (WGS) entry which is preliminary data.</text>
</comment>
<evidence type="ECO:0008006" key="3">
    <source>
        <dbReference type="Google" id="ProtNLM"/>
    </source>
</evidence>
<dbReference type="Gene3D" id="3.40.190.290">
    <property type="match status" value="1"/>
</dbReference>
<protein>
    <recommendedName>
        <fullName evidence="3">LysR substrate binding domain-containing protein</fullName>
    </recommendedName>
</protein>
<organism evidence="1 2">
    <name type="scientific">Actinomadura algeriensis</name>
    <dbReference type="NCBI Taxonomy" id="1679523"/>
    <lineage>
        <taxon>Bacteria</taxon>
        <taxon>Bacillati</taxon>
        <taxon>Actinomycetota</taxon>
        <taxon>Actinomycetes</taxon>
        <taxon>Streptosporangiales</taxon>
        <taxon>Thermomonosporaceae</taxon>
        <taxon>Actinomadura</taxon>
    </lineage>
</organism>
<dbReference type="EMBL" id="JADBDZ010000001">
    <property type="protein sequence ID" value="MBE1532128.1"/>
    <property type="molecule type" value="Genomic_DNA"/>
</dbReference>
<sequence length="90" mass="9942">MAHLWLPVRGPDITVGPITHTSPIVIAMASTHPHADRESISLEDYGDLTFVAHESPYLPVRDAPPCRWAFAWHASNTTPLLRDFIATIAT</sequence>
<reference evidence="1 2" key="1">
    <citation type="submission" date="2020-10" db="EMBL/GenBank/DDBJ databases">
        <title>Sequencing the genomes of 1000 actinobacteria strains.</title>
        <authorList>
            <person name="Klenk H.-P."/>
        </authorList>
    </citation>
    <scope>NUCLEOTIDE SEQUENCE [LARGE SCALE GENOMIC DNA]</scope>
    <source>
        <strain evidence="1 2">DSM 46744</strain>
    </source>
</reference>
<gene>
    <name evidence="1" type="ORF">H4W34_001961</name>
</gene>
<name>A0ABR9JNZ4_9ACTN</name>
<evidence type="ECO:0000313" key="1">
    <source>
        <dbReference type="EMBL" id="MBE1532128.1"/>
    </source>
</evidence>